<dbReference type="GO" id="GO:0008270">
    <property type="term" value="F:zinc ion binding"/>
    <property type="evidence" value="ECO:0007669"/>
    <property type="project" value="UniProtKB-KW"/>
</dbReference>
<dbReference type="PROSITE" id="PS50865">
    <property type="entry name" value="ZF_MYND_2"/>
    <property type="match status" value="1"/>
</dbReference>
<dbReference type="Gene3D" id="6.10.140.2220">
    <property type="match status" value="1"/>
</dbReference>
<dbReference type="Proteomes" id="UP001385951">
    <property type="component" value="Unassembled WGS sequence"/>
</dbReference>
<name>A0AAW0FFM6_9APHY</name>
<evidence type="ECO:0000256" key="2">
    <source>
        <dbReference type="ARBA" id="ARBA00022771"/>
    </source>
</evidence>
<accession>A0AAW0FFM6</accession>
<keyword evidence="1" id="KW-0479">Metal-binding</keyword>
<dbReference type="PROSITE" id="PS01360">
    <property type="entry name" value="ZF_MYND_1"/>
    <property type="match status" value="1"/>
</dbReference>
<keyword evidence="7" id="KW-1185">Reference proteome</keyword>
<organism evidence="6 7">
    <name type="scientific">Cerrena zonata</name>
    <dbReference type="NCBI Taxonomy" id="2478898"/>
    <lineage>
        <taxon>Eukaryota</taxon>
        <taxon>Fungi</taxon>
        <taxon>Dikarya</taxon>
        <taxon>Basidiomycota</taxon>
        <taxon>Agaricomycotina</taxon>
        <taxon>Agaricomycetes</taxon>
        <taxon>Polyporales</taxon>
        <taxon>Cerrenaceae</taxon>
        <taxon>Cerrena</taxon>
    </lineage>
</organism>
<sequence>MDPLTRQEALQVLSALGIELPPQTKLPDTALLSRIDIALKSSQELPDILPSPSSPTLKISSLADWPTDRLGPVMTAMHRTNMAETYQSAMLKQAGMRTPTFGEVVGNDVFNELRRTVFSLAQTWDQGVPCCVVQDAGRNQAAINVRVLEAKRINDKTPVLVVLYASFTKANLLPGTRWVKEKMPHPTHSCSHPCTHSQLMNINADILEQKLLLYILDANSAYIPSTYKPNRTATEGDFKVSLLFPTGPLSFDALGKLNLDTGCAICGEKSIKKCANCQSVGYCGRECQAKDWSNHKGRCKSLKGGTWRTIKFSLCLPGFEDMFVSNINRLASTTSPSTPIQKPDPNVPPPNIHGNRVFLIKMQFAEIRGTPQDGGPVPHNMMIYDRKRSIDGYFVESASEENKVAFGEFNYEMKMSPRGTPRAAKMYRYAKRVGDWELSVCLDKLPQETIKW</sequence>
<proteinExistence type="predicted"/>
<protein>
    <recommendedName>
        <fullName evidence="5">MYND-type domain-containing protein</fullName>
    </recommendedName>
</protein>
<evidence type="ECO:0000256" key="3">
    <source>
        <dbReference type="ARBA" id="ARBA00022833"/>
    </source>
</evidence>
<comment type="caution">
    <text evidence="6">The sequence shown here is derived from an EMBL/GenBank/DDBJ whole genome shotgun (WGS) entry which is preliminary data.</text>
</comment>
<dbReference type="AlphaFoldDB" id="A0AAW0FFM6"/>
<dbReference type="EMBL" id="JASBNA010000050">
    <property type="protein sequence ID" value="KAK7680385.1"/>
    <property type="molecule type" value="Genomic_DNA"/>
</dbReference>
<dbReference type="Pfam" id="PF01753">
    <property type="entry name" value="zf-MYND"/>
    <property type="match status" value="1"/>
</dbReference>
<dbReference type="InterPro" id="IPR002893">
    <property type="entry name" value="Znf_MYND"/>
</dbReference>
<gene>
    <name evidence="6" type="ORF">QCA50_016625</name>
</gene>
<dbReference type="SUPFAM" id="SSF144232">
    <property type="entry name" value="HIT/MYND zinc finger-like"/>
    <property type="match status" value="1"/>
</dbReference>
<keyword evidence="2 4" id="KW-0863">Zinc-finger</keyword>
<keyword evidence="3" id="KW-0862">Zinc</keyword>
<evidence type="ECO:0000259" key="5">
    <source>
        <dbReference type="PROSITE" id="PS50865"/>
    </source>
</evidence>
<evidence type="ECO:0000256" key="1">
    <source>
        <dbReference type="ARBA" id="ARBA00022723"/>
    </source>
</evidence>
<evidence type="ECO:0000313" key="7">
    <source>
        <dbReference type="Proteomes" id="UP001385951"/>
    </source>
</evidence>
<evidence type="ECO:0000256" key="4">
    <source>
        <dbReference type="PROSITE-ProRule" id="PRU00134"/>
    </source>
</evidence>
<feature type="domain" description="MYND-type" evidence="5">
    <location>
        <begin position="263"/>
        <end position="299"/>
    </location>
</feature>
<reference evidence="6 7" key="1">
    <citation type="submission" date="2022-09" db="EMBL/GenBank/DDBJ databases">
        <authorList>
            <person name="Palmer J.M."/>
        </authorList>
    </citation>
    <scope>NUCLEOTIDE SEQUENCE [LARGE SCALE GENOMIC DNA]</scope>
    <source>
        <strain evidence="6 7">DSM 7382</strain>
    </source>
</reference>
<evidence type="ECO:0000313" key="6">
    <source>
        <dbReference type="EMBL" id="KAK7680385.1"/>
    </source>
</evidence>